<proteinExistence type="predicted"/>
<evidence type="ECO:0000313" key="2">
    <source>
        <dbReference type="EMBL" id="GFO65854.1"/>
    </source>
</evidence>
<comment type="caution">
    <text evidence="2">The sequence shown here is derived from an EMBL/GenBank/DDBJ whole genome shotgun (WGS) entry which is preliminary data.</text>
</comment>
<reference evidence="3" key="1">
    <citation type="submission" date="2020-06" db="EMBL/GenBank/DDBJ databases">
        <title>Draft genomic sequecing of Geomonas sp. Red736.</title>
        <authorList>
            <person name="Itoh H."/>
            <person name="Xu Z.X."/>
            <person name="Ushijima N."/>
            <person name="Masuda Y."/>
            <person name="Shiratori Y."/>
            <person name="Senoo K."/>
        </authorList>
    </citation>
    <scope>NUCLEOTIDE SEQUENCE [LARGE SCALE GENOMIC DNA]</scope>
    <source>
        <strain evidence="3">Red736</strain>
    </source>
</reference>
<accession>A0A6V8N1B6</accession>
<protein>
    <submittedName>
        <fullName evidence="2">Uncharacterized protein</fullName>
    </submittedName>
</protein>
<name>A0A6V8N1B6_9BACT</name>
<evidence type="ECO:0000313" key="3">
    <source>
        <dbReference type="Proteomes" id="UP000568888"/>
    </source>
</evidence>
<dbReference type="Proteomes" id="UP000568888">
    <property type="component" value="Unassembled WGS sequence"/>
</dbReference>
<dbReference type="EMBL" id="BLXY01000013">
    <property type="protein sequence ID" value="GFO65854.1"/>
    <property type="molecule type" value="Genomic_DNA"/>
</dbReference>
<evidence type="ECO:0000256" key="1">
    <source>
        <dbReference type="SAM" id="Coils"/>
    </source>
</evidence>
<sequence length="132" mass="15000">MARSILSYIYPPGCFALPEIKENRCPLCGNFQVDCSCTECQHPVLVDGKEQRCGVQGCLEHLLDRELVARIEMLESQLEDLRAEAKNREQPTPPCPVCGEVMVVDIYNSGPYSCHGHFYAGEKYGWIKREQY</sequence>
<keyword evidence="1" id="KW-0175">Coiled coil</keyword>
<dbReference type="AlphaFoldDB" id="A0A6V8N1B6"/>
<feature type="coiled-coil region" evidence="1">
    <location>
        <begin position="64"/>
        <end position="91"/>
    </location>
</feature>
<organism evidence="2 3">
    <name type="scientific">Geomonas paludis</name>
    <dbReference type="NCBI Taxonomy" id="2740185"/>
    <lineage>
        <taxon>Bacteria</taxon>
        <taxon>Pseudomonadati</taxon>
        <taxon>Thermodesulfobacteriota</taxon>
        <taxon>Desulfuromonadia</taxon>
        <taxon>Geobacterales</taxon>
        <taxon>Geobacteraceae</taxon>
        <taxon>Geomonas</taxon>
    </lineage>
</organism>
<gene>
    <name evidence="2" type="ORF">GMPD_37730</name>
</gene>